<evidence type="ECO:0000313" key="1">
    <source>
        <dbReference type="EMBL" id="ERK52542.1"/>
    </source>
</evidence>
<dbReference type="Proteomes" id="UP000016608">
    <property type="component" value="Unassembled WGS sequence"/>
</dbReference>
<dbReference type="EMBL" id="AWVJ01000007">
    <property type="protein sequence ID" value="ERK52542.1"/>
    <property type="molecule type" value="Genomic_DNA"/>
</dbReference>
<dbReference type="AlphaFoldDB" id="U2RPA6"/>
<keyword evidence="2" id="KW-1185">Reference proteome</keyword>
<dbReference type="HOGENOM" id="CLU_3289886_0_0_9"/>
<organism evidence="1 2">
    <name type="scientific">Eubacterium ramulus ATCC 29099</name>
    <dbReference type="NCBI Taxonomy" id="1256908"/>
    <lineage>
        <taxon>Bacteria</taxon>
        <taxon>Bacillati</taxon>
        <taxon>Bacillota</taxon>
        <taxon>Clostridia</taxon>
        <taxon>Eubacteriales</taxon>
        <taxon>Eubacteriaceae</taxon>
        <taxon>Eubacterium</taxon>
    </lineage>
</organism>
<sequence length="40" mass="4551">MMMLIHGFAHDKIDTMRMIKNIIINGFTDNGGSSNEKKKI</sequence>
<comment type="caution">
    <text evidence="1">The sequence shown here is derived from an EMBL/GenBank/DDBJ whole genome shotgun (WGS) entry which is preliminary data.</text>
</comment>
<reference evidence="1 2" key="1">
    <citation type="submission" date="2013-06" db="EMBL/GenBank/DDBJ databases">
        <authorList>
            <person name="Weinstock G."/>
            <person name="Sodergren E."/>
            <person name="Lobos E.A."/>
            <person name="Fulton L."/>
            <person name="Fulton R."/>
            <person name="Courtney L."/>
            <person name="Fronick C."/>
            <person name="O'Laughlin M."/>
            <person name="Godfrey J."/>
            <person name="Wilson R.M."/>
            <person name="Miner T."/>
            <person name="Farmer C."/>
            <person name="Delehaunty K."/>
            <person name="Cordes M."/>
            <person name="Minx P."/>
            <person name="Tomlinson C."/>
            <person name="Chen J."/>
            <person name="Wollam A."/>
            <person name="Pepin K.H."/>
            <person name="Bhonagiri V."/>
            <person name="Zhang X."/>
            <person name="Warren W."/>
            <person name="Mitreva M."/>
            <person name="Mardis E.R."/>
            <person name="Wilson R.K."/>
        </authorList>
    </citation>
    <scope>NUCLEOTIDE SEQUENCE [LARGE SCALE GENOMIC DNA]</scope>
    <source>
        <strain evidence="1 2">ATCC 29099</strain>
    </source>
</reference>
<accession>U2RPA6</accession>
<proteinExistence type="predicted"/>
<name>U2RPA6_EUBRA</name>
<protein>
    <submittedName>
        <fullName evidence="1">Uncharacterized protein</fullName>
    </submittedName>
</protein>
<gene>
    <name evidence="1" type="ORF">HMPREF0373_00140</name>
</gene>
<evidence type="ECO:0000313" key="2">
    <source>
        <dbReference type="Proteomes" id="UP000016608"/>
    </source>
</evidence>